<reference evidence="1" key="1">
    <citation type="submission" date="2018-05" db="EMBL/GenBank/DDBJ databases">
        <authorList>
            <person name="Lanie J.A."/>
            <person name="Ng W.-L."/>
            <person name="Kazmierczak K.M."/>
            <person name="Andrzejewski T.M."/>
            <person name="Davidsen T.M."/>
            <person name="Wayne K.J."/>
            <person name="Tettelin H."/>
            <person name="Glass J.I."/>
            <person name="Rusch D."/>
            <person name="Podicherti R."/>
            <person name="Tsui H.-C.T."/>
            <person name="Winkler M.E."/>
        </authorList>
    </citation>
    <scope>NUCLEOTIDE SEQUENCE</scope>
</reference>
<protein>
    <submittedName>
        <fullName evidence="1">Uncharacterized protein</fullName>
    </submittedName>
</protein>
<name>A0A382H2D3_9ZZZZ</name>
<dbReference type="AlphaFoldDB" id="A0A382H2D3"/>
<accession>A0A382H2D3</accession>
<evidence type="ECO:0000313" key="1">
    <source>
        <dbReference type="EMBL" id="SVB81438.1"/>
    </source>
</evidence>
<proteinExistence type="predicted"/>
<gene>
    <name evidence="1" type="ORF">METZ01_LOCUS234292</name>
</gene>
<sequence length="69" mass="7586">MATAQSPIARQPDKLDYASSTQFKFGIHQLPKVEFFTLSANVPSISADTVINPTPFKDIPTVGEKLTYD</sequence>
<feature type="non-terminal residue" evidence="1">
    <location>
        <position position="69"/>
    </location>
</feature>
<organism evidence="1">
    <name type="scientific">marine metagenome</name>
    <dbReference type="NCBI Taxonomy" id="408172"/>
    <lineage>
        <taxon>unclassified sequences</taxon>
        <taxon>metagenomes</taxon>
        <taxon>ecological metagenomes</taxon>
    </lineage>
</organism>
<dbReference type="EMBL" id="UINC01058782">
    <property type="protein sequence ID" value="SVB81438.1"/>
    <property type="molecule type" value="Genomic_DNA"/>
</dbReference>